<dbReference type="Proteomes" id="UP000824596">
    <property type="component" value="Unassembled WGS sequence"/>
</dbReference>
<dbReference type="EMBL" id="JAIZPD010000001">
    <property type="protein sequence ID" value="KAH0967724.1"/>
    <property type="molecule type" value="Genomic_DNA"/>
</dbReference>
<evidence type="ECO:0000256" key="5">
    <source>
        <dbReference type="ARBA" id="ARBA00023201"/>
    </source>
</evidence>
<sequence length="176" mass="18597">MPSTASLPYREPGIVAILVQSSFLPLLNILSFALDKALYSGLLGQVFLGIAWGTPEQNGSTPTLPSGLSTSLQPFKANTLLSAGVATTGIARHALAQLLARRAPSGAIYAGTSNLLAAYAAGAAINWWDSEFSQTGPRPHGVPQAAQSPFFFIESFLGQKIRNGNRYFTANETICL</sequence>
<proteinExistence type="predicted"/>
<protein>
    <submittedName>
        <fullName evidence="6">Uncharacterized protein</fullName>
    </submittedName>
</protein>
<dbReference type="GO" id="GO:0015297">
    <property type="term" value="F:antiporter activity"/>
    <property type="evidence" value="ECO:0007669"/>
    <property type="project" value="UniProtKB-KW"/>
</dbReference>
<evidence type="ECO:0000256" key="1">
    <source>
        <dbReference type="ARBA" id="ARBA00022448"/>
    </source>
</evidence>
<comment type="caution">
    <text evidence="6">The sequence shown here is derived from an EMBL/GenBank/DDBJ whole genome shotgun (WGS) entry which is preliminary data.</text>
</comment>
<dbReference type="GO" id="GO:0006814">
    <property type="term" value="P:sodium ion transport"/>
    <property type="evidence" value="ECO:0007669"/>
    <property type="project" value="UniProtKB-KW"/>
</dbReference>
<dbReference type="AlphaFoldDB" id="A0A9P8N8L4"/>
<evidence type="ECO:0000313" key="7">
    <source>
        <dbReference type="Proteomes" id="UP000824596"/>
    </source>
</evidence>
<dbReference type="PANTHER" id="PTHR43562:SF3">
    <property type="entry name" value="SODIUM ION_PROTON EXCHANGER (EUROFUNG)"/>
    <property type="match status" value="1"/>
</dbReference>
<keyword evidence="4" id="KW-0406">Ion transport</keyword>
<evidence type="ECO:0000256" key="2">
    <source>
        <dbReference type="ARBA" id="ARBA00022449"/>
    </source>
</evidence>
<dbReference type="RefSeq" id="XP_044725237.1">
    <property type="nucleotide sequence ID" value="XM_044858837.1"/>
</dbReference>
<dbReference type="GeneID" id="68349495"/>
<dbReference type="PANTHER" id="PTHR43562">
    <property type="entry name" value="NAPA-TYPE SODIUM/HYDROGEN ANTIPORTER"/>
    <property type="match status" value="1"/>
</dbReference>
<keyword evidence="3" id="KW-0915">Sodium</keyword>
<keyword evidence="1" id="KW-0813">Transport</keyword>
<evidence type="ECO:0000256" key="4">
    <source>
        <dbReference type="ARBA" id="ARBA00023065"/>
    </source>
</evidence>
<evidence type="ECO:0000256" key="3">
    <source>
        <dbReference type="ARBA" id="ARBA00023053"/>
    </source>
</evidence>
<keyword evidence="2" id="KW-0050">Antiport</keyword>
<keyword evidence="7" id="KW-1185">Reference proteome</keyword>
<organism evidence="6 7">
    <name type="scientific">Hirsutella rhossiliensis</name>
    <dbReference type="NCBI Taxonomy" id="111463"/>
    <lineage>
        <taxon>Eukaryota</taxon>
        <taxon>Fungi</taxon>
        <taxon>Dikarya</taxon>
        <taxon>Ascomycota</taxon>
        <taxon>Pezizomycotina</taxon>
        <taxon>Sordariomycetes</taxon>
        <taxon>Hypocreomycetidae</taxon>
        <taxon>Hypocreales</taxon>
        <taxon>Ophiocordycipitaceae</taxon>
        <taxon>Hirsutella</taxon>
    </lineage>
</organism>
<dbReference type="OrthoDB" id="1288932at2759"/>
<accession>A0A9P8N8L4</accession>
<name>A0A9P8N8L4_9HYPO</name>
<gene>
    <name evidence="6" type="ORF">HRG_00366</name>
</gene>
<evidence type="ECO:0000313" key="6">
    <source>
        <dbReference type="EMBL" id="KAH0967724.1"/>
    </source>
</evidence>
<keyword evidence="5" id="KW-0739">Sodium transport</keyword>
<reference evidence="6" key="1">
    <citation type="submission" date="2021-09" db="EMBL/GenBank/DDBJ databases">
        <title>A high-quality genome of the endoparasitic fungus Hirsutella rhossiliensis with a comparison of Hirsutella genomes reveals transposable elements contributing to genome size variation.</title>
        <authorList>
            <person name="Lin R."/>
            <person name="Jiao Y."/>
            <person name="Sun X."/>
            <person name="Ling J."/>
            <person name="Xie B."/>
            <person name="Cheng X."/>
        </authorList>
    </citation>
    <scope>NUCLEOTIDE SEQUENCE</scope>
    <source>
        <strain evidence="6">HR02</strain>
    </source>
</reference>